<reference evidence="2" key="1">
    <citation type="submission" date="2020-11" db="EMBL/GenBank/DDBJ databases">
        <authorList>
            <person name="Tran Van P."/>
        </authorList>
    </citation>
    <scope>NUCLEOTIDE SEQUENCE</scope>
</reference>
<evidence type="ECO:0000313" key="2">
    <source>
        <dbReference type="EMBL" id="CAD7665895.1"/>
    </source>
</evidence>
<accession>A0A7R9MTJ2</accession>
<dbReference type="EMBL" id="CAJPVJ010050188">
    <property type="protein sequence ID" value="CAG2183031.1"/>
    <property type="molecule type" value="Genomic_DNA"/>
</dbReference>
<sequence length="41" mass="4802">MISQRPRRTGRASRSQCGSPFRTVRRPSMWCRRPRPSSSKP</sequence>
<dbReference type="EMBL" id="OC965013">
    <property type="protein sequence ID" value="CAD7665895.1"/>
    <property type="molecule type" value="Genomic_DNA"/>
</dbReference>
<evidence type="ECO:0000313" key="3">
    <source>
        <dbReference type="Proteomes" id="UP000728032"/>
    </source>
</evidence>
<evidence type="ECO:0000256" key="1">
    <source>
        <dbReference type="SAM" id="MobiDB-lite"/>
    </source>
</evidence>
<name>A0A7R9MTJ2_9ACAR</name>
<keyword evidence="3" id="KW-1185">Reference proteome</keyword>
<dbReference type="Proteomes" id="UP000728032">
    <property type="component" value="Unassembled WGS sequence"/>
</dbReference>
<proteinExistence type="predicted"/>
<feature type="region of interest" description="Disordered" evidence="1">
    <location>
        <begin position="1"/>
        <end position="41"/>
    </location>
</feature>
<gene>
    <name evidence="2" type="ORF">ONB1V03_LOCUS22452</name>
</gene>
<feature type="compositionally biased region" description="Basic residues" evidence="1">
    <location>
        <begin position="1"/>
        <end position="11"/>
    </location>
</feature>
<dbReference type="AlphaFoldDB" id="A0A7R9MTJ2"/>
<organism evidence="2">
    <name type="scientific">Oppiella nova</name>
    <dbReference type="NCBI Taxonomy" id="334625"/>
    <lineage>
        <taxon>Eukaryota</taxon>
        <taxon>Metazoa</taxon>
        <taxon>Ecdysozoa</taxon>
        <taxon>Arthropoda</taxon>
        <taxon>Chelicerata</taxon>
        <taxon>Arachnida</taxon>
        <taxon>Acari</taxon>
        <taxon>Acariformes</taxon>
        <taxon>Sarcoptiformes</taxon>
        <taxon>Oribatida</taxon>
        <taxon>Brachypylina</taxon>
        <taxon>Oppioidea</taxon>
        <taxon>Oppiidae</taxon>
        <taxon>Oppiella</taxon>
    </lineage>
</organism>
<protein>
    <submittedName>
        <fullName evidence="2">Uncharacterized protein</fullName>
    </submittedName>
</protein>